<feature type="domain" description="Mur ligase N-terminal catalytic" evidence="1">
    <location>
        <begin position="3"/>
        <end position="103"/>
    </location>
</feature>
<accession>A0ABS3G701</accession>
<dbReference type="PANTHER" id="PTHR43445">
    <property type="entry name" value="UDP-N-ACETYLMURAMATE--L-ALANINE LIGASE-RELATED"/>
    <property type="match status" value="1"/>
</dbReference>
<dbReference type="Gene3D" id="3.40.50.720">
    <property type="entry name" value="NAD(P)-binding Rossmann-like Domain"/>
    <property type="match status" value="1"/>
</dbReference>
<evidence type="ECO:0000313" key="3">
    <source>
        <dbReference type="Proteomes" id="UP000664044"/>
    </source>
</evidence>
<dbReference type="Proteomes" id="UP000664044">
    <property type="component" value="Unassembled WGS sequence"/>
</dbReference>
<evidence type="ECO:0000259" key="1">
    <source>
        <dbReference type="Pfam" id="PF01225"/>
    </source>
</evidence>
<dbReference type="Pfam" id="PF01225">
    <property type="entry name" value="Mur_ligase"/>
    <property type="match status" value="1"/>
</dbReference>
<dbReference type="InterPro" id="IPR050061">
    <property type="entry name" value="MurCDEF_pg_biosynth"/>
</dbReference>
<sequence length="299" mass="33476">MQVHFIGLGEVEMFNLALALHKKGDTVTGSDELFDESLKTVMRDQGLMSDGIGWFSDKINDQLDVVVLGANVKNDNPELVRAKELGLRLVSYPEFLYELVKLKTRVVIAGSRRRSEVVSMILHVLDYNNIEVDYVLPSPNGIHLTEENDFIVIEGGDGPSSIIDAAPQFHNYQPNIALLTDIEFKEGSSYTDVETYAEQYGIFVNSIVKGGSITYNDEDVEVKRRVESSENPIRKFPYVTPAYQENDGQIFLDTPDGEMPLEISGETALSNLAGAKWVCQQMGVDEVEFYEAMATYRQL</sequence>
<dbReference type="SUPFAM" id="SSF53623">
    <property type="entry name" value="MurD-like peptide ligases, catalytic domain"/>
    <property type="match status" value="1"/>
</dbReference>
<proteinExistence type="predicted"/>
<comment type="caution">
    <text evidence="2">The sequence shown here is derived from an EMBL/GenBank/DDBJ whole genome shotgun (WGS) entry which is preliminary data.</text>
</comment>
<organism evidence="2 3">
    <name type="scientific">Flagellimonas aurea</name>
    <dbReference type="NCBI Taxonomy" id="2915619"/>
    <lineage>
        <taxon>Bacteria</taxon>
        <taxon>Pseudomonadati</taxon>
        <taxon>Bacteroidota</taxon>
        <taxon>Flavobacteriia</taxon>
        <taxon>Flavobacteriales</taxon>
        <taxon>Flavobacteriaceae</taxon>
        <taxon>Flagellimonas</taxon>
    </lineage>
</organism>
<keyword evidence="3" id="KW-1185">Reference proteome</keyword>
<dbReference type="InterPro" id="IPR000713">
    <property type="entry name" value="Mur_ligase_N"/>
</dbReference>
<dbReference type="SUPFAM" id="SSF51984">
    <property type="entry name" value="MurCD N-terminal domain"/>
    <property type="match status" value="1"/>
</dbReference>
<dbReference type="InterPro" id="IPR036565">
    <property type="entry name" value="Mur-like_cat_sf"/>
</dbReference>
<dbReference type="Gene3D" id="3.40.1190.10">
    <property type="entry name" value="Mur-like, catalytic domain"/>
    <property type="match status" value="1"/>
</dbReference>
<gene>
    <name evidence="2" type="ORF">J0656_14295</name>
</gene>
<dbReference type="PANTHER" id="PTHR43445:SF3">
    <property type="entry name" value="UDP-N-ACETYLMURAMATE--L-ALANINE LIGASE"/>
    <property type="match status" value="1"/>
</dbReference>
<name>A0ABS3G701_9FLAO</name>
<dbReference type="RefSeq" id="WP_207035044.1">
    <property type="nucleotide sequence ID" value="NZ_JAFLNL010000008.1"/>
</dbReference>
<evidence type="ECO:0000313" key="2">
    <source>
        <dbReference type="EMBL" id="MBO0355191.1"/>
    </source>
</evidence>
<protein>
    <recommendedName>
        <fullName evidence="1">Mur ligase N-terminal catalytic domain-containing protein</fullName>
    </recommendedName>
</protein>
<dbReference type="EMBL" id="JAFLNL010000008">
    <property type="protein sequence ID" value="MBO0355191.1"/>
    <property type="molecule type" value="Genomic_DNA"/>
</dbReference>
<reference evidence="2 3" key="1">
    <citation type="submission" date="2021-03" db="EMBL/GenBank/DDBJ databases">
        <title>Muricauda lutimaris sp. nov. and Muricauda ruestringensis sp. nov, two marine members of the Flavobacteriaceae isolated from deep sea sediments of Western Pacific.</title>
        <authorList>
            <person name="Zhao S."/>
            <person name="Liu R."/>
        </authorList>
    </citation>
    <scope>NUCLEOTIDE SEQUENCE [LARGE SCALE GENOMIC DNA]</scope>
    <source>
        <strain evidence="2 3">BC31-1-A7</strain>
    </source>
</reference>